<dbReference type="Pfam" id="PF13439">
    <property type="entry name" value="Glyco_transf_4"/>
    <property type="match status" value="1"/>
</dbReference>
<feature type="domain" description="Glycosyltransferase subfamily 4-like N-terminal" evidence="3">
    <location>
        <begin position="30"/>
        <end position="188"/>
    </location>
</feature>
<dbReference type="PANTHER" id="PTHR46401">
    <property type="entry name" value="GLYCOSYLTRANSFERASE WBBK-RELATED"/>
    <property type="match status" value="1"/>
</dbReference>
<keyword evidence="5" id="KW-1185">Reference proteome</keyword>
<evidence type="ECO:0000313" key="5">
    <source>
        <dbReference type="Proteomes" id="UP000294830"/>
    </source>
</evidence>
<comment type="caution">
    <text evidence="4">The sequence shown here is derived from an EMBL/GenBank/DDBJ whole genome shotgun (WGS) entry which is preliminary data.</text>
</comment>
<sequence length="390" mass="43769">MDKMMASQNRGRKLRIAIEAQRLFRPQKHGMDVVALEMIRMLQQLDTYNEYYILTKEDSDVCLQETSNFHIVCSDSSCYPYWEQVYLPRWVATNKPDLLHCTSSTAPLWVGCPLFLTLHDLIFLEKDCWIGKNAGSAYQQFGNYYRRMVAPSAARRAKAVFTVSAYQKSRIESVLGIPEDRVRVAYGGASSQFLVEADERLQDEVRHAYGLPEKYILFLGNTDPRKNLSGVLKAYAMLLQRLGNNAPLLVITGISRKYLVEKMVEQSVAHIEGSVKLVDYVAASHLSVVYQHAEMLLFPSFSEGFGLPIVEAMASRIPVVTSNVTSMPEVAGDAALLVDPASPAGIADAAEALLKNAHLREMLVEKGYLRSQQLTWRSMSEQVLESYLGI</sequence>
<dbReference type="CDD" id="cd03809">
    <property type="entry name" value="GT4_MtfB-like"/>
    <property type="match status" value="1"/>
</dbReference>
<evidence type="ECO:0000256" key="1">
    <source>
        <dbReference type="ARBA" id="ARBA00022679"/>
    </source>
</evidence>
<protein>
    <submittedName>
        <fullName evidence="4">Glycosyltransferase involved in cell wall biosynthesis</fullName>
    </submittedName>
</protein>
<name>A0A4R2E2H6_9BACT</name>
<dbReference type="InterPro" id="IPR028098">
    <property type="entry name" value="Glyco_trans_4-like_N"/>
</dbReference>
<organism evidence="4 5">
    <name type="scientific">Acetobacteroides hydrogenigenes</name>
    <dbReference type="NCBI Taxonomy" id="979970"/>
    <lineage>
        <taxon>Bacteria</taxon>
        <taxon>Pseudomonadati</taxon>
        <taxon>Bacteroidota</taxon>
        <taxon>Bacteroidia</taxon>
        <taxon>Bacteroidales</taxon>
        <taxon>Rikenellaceae</taxon>
        <taxon>Acetobacteroides</taxon>
    </lineage>
</organism>
<dbReference type="GO" id="GO:0016757">
    <property type="term" value="F:glycosyltransferase activity"/>
    <property type="evidence" value="ECO:0007669"/>
    <property type="project" value="InterPro"/>
</dbReference>
<dbReference type="AlphaFoldDB" id="A0A4R2E2H6"/>
<feature type="domain" description="Glycosyl transferase family 1" evidence="2">
    <location>
        <begin position="212"/>
        <end position="368"/>
    </location>
</feature>
<dbReference type="Pfam" id="PF00534">
    <property type="entry name" value="Glycos_transf_1"/>
    <property type="match status" value="1"/>
</dbReference>
<evidence type="ECO:0000259" key="2">
    <source>
        <dbReference type="Pfam" id="PF00534"/>
    </source>
</evidence>
<gene>
    <name evidence="4" type="ORF">CLV25_12418</name>
</gene>
<dbReference type="OrthoDB" id="9801609at2"/>
<dbReference type="SUPFAM" id="SSF53756">
    <property type="entry name" value="UDP-Glycosyltransferase/glycogen phosphorylase"/>
    <property type="match status" value="1"/>
</dbReference>
<proteinExistence type="predicted"/>
<dbReference type="PANTHER" id="PTHR46401:SF2">
    <property type="entry name" value="GLYCOSYLTRANSFERASE WBBK-RELATED"/>
    <property type="match status" value="1"/>
</dbReference>
<dbReference type="InterPro" id="IPR001296">
    <property type="entry name" value="Glyco_trans_1"/>
</dbReference>
<evidence type="ECO:0000259" key="3">
    <source>
        <dbReference type="Pfam" id="PF13439"/>
    </source>
</evidence>
<accession>A0A4R2E2H6</accession>
<keyword evidence="1 4" id="KW-0808">Transferase</keyword>
<evidence type="ECO:0000313" key="4">
    <source>
        <dbReference type="EMBL" id="TCN61661.1"/>
    </source>
</evidence>
<reference evidence="4 5" key="1">
    <citation type="submission" date="2019-03" db="EMBL/GenBank/DDBJ databases">
        <title>Genomic Encyclopedia of Archaeal and Bacterial Type Strains, Phase II (KMG-II): from individual species to whole genera.</title>
        <authorList>
            <person name="Goeker M."/>
        </authorList>
    </citation>
    <scope>NUCLEOTIDE SEQUENCE [LARGE SCALE GENOMIC DNA]</scope>
    <source>
        <strain evidence="4 5">RL-C</strain>
    </source>
</reference>
<dbReference type="Proteomes" id="UP000294830">
    <property type="component" value="Unassembled WGS sequence"/>
</dbReference>
<dbReference type="EMBL" id="SLWB01000024">
    <property type="protein sequence ID" value="TCN61661.1"/>
    <property type="molecule type" value="Genomic_DNA"/>
</dbReference>
<dbReference type="Gene3D" id="3.40.50.2000">
    <property type="entry name" value="Glycogen Phosphorylase B"/>
    <property type="match status" value="2"/>
</dbReference>
<dbReference type="GO" id="GO:0009103">
    <property type="term" value="P:lipopolysaccharide biosynthetic process"/>
    <property type="evidence" value="ECO:0007669"/>
    <property type="project" value="TreeGrafter"/>
</dbReference>